<evidence type="ECO:0000256" key="3">
    <source>
        <dbReference type="ARBA" id="ARBA00022840"/>
    </source>
</evidence>
<evidence type="ECO:0000256" key="5">
    <source>
        <dbReference type="ARBA" id="ARBA00023186"/>
    </source>
</evidence>
<accession>A0ABV9WBH2</accession>
<sequence>MTGWALAVDFGTSNTVAVLRHGNKPGEAVLFDGSPLLPSAVFAQPGGGLLTGRDAIHSARLAPERFEPNPKLRVDDGTILLGDEVSVVEVFAAVLGRVADEAQRIAGGPVGRVVVTHPAGWGPRRLSVLRQAAVRARIGEIGLVAEPVAAARYFTQRHSSQPAGRPVNGPGAAMPVVVYDFGGGTFDVSVVAGTSVLASEGLPDAGGLDIDAALISYLEATYRQRDPAAWDQLRHPDTPDTRRAWRQLTDDVRTAKEMLSRTAQTFVHIPLLSVDAPISREQVEAIGVPLITRTITATKAAITTAGLSLPPRGPVFLAGGASRMPLVATLLHRQFGTAPIATGQPELVVARGALLIQPDADPVAQPAAAASTHTGSDVSAPTAPAAASQPSVSTTQLTREATVIAAGGRRPSRQMISSPKLPARVRITAVLLTLFTFDGAAALDLVRPSTLFEIEPLYIAATVVMVGNLVWWAVLLGALLSRPPQPWVRIAVTVTALLWVPWFVFVVWMSRDYLVTPFSQGVEEDRWTFDLSLVLLTVIAIPLAALTPLMLISRDVTAYLRQRPTAG</sequence>
<evidence type="ECO:0000313" key="10">
    <source>
        <dbReference type="Proteomes" id="UP001595912"/>
    </source>
</evidence>
<protein>
    <submittedName>
        <fullName evidence="9">Hsp70 family protein</fullName>
    </submittedName>
</protein>
<name>A0ABV9WBH2_9ACTN</name>
<evidence type="ECO:0000256" key="8">
    <source>
        <dbReference type="SAM" id="Phobius"/>
    </source>
</evidence>
<dbReference type="PROSITE" id="PS00329">
    <property type="entry name" value="HSP70_2"/>
    <property type="match status" value="1"/>
</dbReference>
<organism evidence="9 10">
    <name type="scientific">Dactylosporangium cerinum</name>
    <dbReference type="NCBI Taxonomy" id="1434730"/>
    <lineage>
        <taxon>Bacteria</taxon>
        <taxon>Bacillati</taxon>
        <taxon>Actinomycetota</taxon>
        <taxon>Actinomycetes</taxon>
        <taxon>Micromonosporales</taxon>
        <taxon>Micromonosporaceae</taxon>
        <taxon>Dactylosporangium</taxon>
    </lineage>
</organism>
<dbReference type="EMBL" id="JBHSIU010000091">
    <property type="protein sequence ID" value="MFC5006071.1"/>
    <property type="molecule type" value="Genomic_DNA"/>
</dbReference>
<dbReference type="SUPFAM" id="SSF53067">
    <property type="entry name" value="Actin-like ATPase domain"/>
    <property type="match status" value="2"/>
</dbReference>
<proteinExistence type="inferred from homology"/>
<dbReference type="Gene3D" id="3.30.420.40">
    <property type="match status" value="2"/>
</dbReference>
<dbReference type="InterPro" id="IPR018181">
    <property type="entry name" value="Heat_shock_70_CS"/>
</dbReference>
<feature type="compositionally biased region" description="Low complexity" evidence="7">
    <location>
        <begin position="378"/>
        <end position="396"/>
    </location>
</feature>
<keyword evidence="4" id="KW-0346">Stress response</keyword>
<feature type="transmembrane region" description="Helical" evidence="8">
    <location>
        <begin position="529"/>
        <end position="552"/>
    </location>
</feature>
<keyword evidence="8" id="KW-0812">Transmembrane</keyword>
<keyword evidence="2 6" id="KW-0547">Nucleotide-binding</keyword>
<evidence type="ECO:0000256" key="4">
    <source>
        <dbReference type="ARBA" id="ARBA00023016"/>
    </source>
</evidence>
<feature type="region of interest" description="Disordered" evidence="7">
    <location>
        <begin position="365"/>
        <end position="396"/>
    </location>
</feature>
<dbReference type="Gene3D" id="3.90.640.10">
    <property type="entry name" value="Actin, Chain A, domain 4"/>
    <property type="match status" value="1"/>
</dbReference>
<keyword evidence="3 6" id="KW-0067">ATP-binding</keyword>
<evidence type="ECO:0000256" key="7">
    <source>
        <dbReference type="SAM" id="MobiDB-lite"/>
    </source>
</evidence>
<dbReference type="RefSeq" id="WP_380126669.1">
    <property type="nucleotide sequence ID" value="NZ_JBHSIU010000091.1"/>
</dbReference>
<evidence type="ECO:0000313" key="9">
    <source>
        <dbReference type="EMBL" id="MFC5006071.1"/>
    </source>
</evidence>
<feature type="transmembrane region" description="Helical" evidence="8">
    <location>
        <begin position="457"/>
        <end position="480"/>
    </location>
</feature>
<dbReference type="InterPro" id="IPR013126">
    <property type="entry name" value="Hsp_70_fam"/>
</dbReference>
<evidence type="ECO:0000256" key="1">
    <source>
        <dbReference type="ARBA" id="ARBA00007381"/>
    </source>
</evidence>
<keyword evidence="8" id="KW-0472">Membrane</keyword>
<comment type="similarity">
    <text evidence="1 6">Belongs to the heat shock protein 70 family.</text>
</comment>
<dbReference type="InterPro" id="IPR043129">
    <property type="entry name" value="ATPase_NBD"/>
</dbReference>
<dbReference type="Proteomes" id="UP001595912">
    <property type="component" value="Unassembled WGS sequence"/>
</dbReference>
<evidence type="ECO:0000256" key="6">
    <source>
        <dbReference type="RuleBase" id="RU003322"/>
    </source>
</evidence>
<feature type="transmembrane region" description="Helical" evidence="8">
    <location>
        <begin position="487"/>
        <end position="509"/>
    </location>
</feature>
<reference evidence="10" key="1">
    <citation type="journal article" date="2019" name="Int. J. Syst. Evol. Microbiol.">
        <title>The Global Catalogue of Microorganisms (GCM) 10K type strain sequencing project: providing services to taxonomists for standard genome sequencing and annotation.</title>
        <authorList>
            <consortium name="The Broad Institute Genomics Platform"/>
            <consortium name="The Broad Institute Genome Sequencing Center for Infectious Disease"/>
            <person name="Wu L."/>
            <person name="Ma J."/>
        </authorList>
    </citation>
    <scope>NUCLEOTIDE SEQUENCE [LARGE SCALE GENOMIC DNA]</scope>
    <source>
        <strain evidence="10">CGMCC 4.7152</strain>
    </source>
</reference>
<keyword evidence="8" id="KW-1133">Transmembrane helix</keyword>
<keyword evidence="10" id="KW-1185">Reference proteome</keyword>
<dbReference type="PROSITE" id="PS01036">
    <property type="entry name" value="HSP70_3"/>
    <property type="match status" value="1"/>
</dbReference>
<evidence type="ECO:0000256" key="2">
    <source>
        <dbReference type="ARBA" id="ARBA00022741"/>
    </source>
</evidence>
<gene>
    <name evidence="9" type="ORF">ACFPIJ_50665</name>
</gene>
<comment type="caution">
    <text evidence="9">The sequence shown here is derived from an EMBL/GenBank/DDBJ whole genome shotgun (WGS) entry which is preliminary data.</text>
</comment>
<keyword evidence="5" id="KW-0143">Chaperone</keyword>
<dbReference type="PANTHER" id="PTHR19375">
    <property type="entry name" value="HEAT SHOCK PROTEIN 70KDA"/>
    <property type="match status" value="1"/>
</dbReference>
<dbReference type="Pfam" id="PF00012">
    <property type="entry name" value="HSP70"/>
    <property type="match status" value="1"/>
</dbReference>